<reference evidence="2" key="1">
    <citation type="journal article" date="2019" name="Int. J. Syst. Evol. Microbiol.">
        <title>The Global Catalogue of Microorganisms (GCM) 10K type strain sequencing project: providing services to taxonomists for standard genome sequencing and annotation.</title>
        <authorList>
            <consortium name="The Broad Institute Genomics Platform"/>
            <consortium name="The Broad Institute Genome Sequencing Center for Infectious Disease"/>
            <person name="Wu L."/>
            <person name="Ma J."/>
        </authorList>
    </citation>
    <scope>NUCLEOTIDE SEQUENCE [LARGE SCALE GENOMIC DNA]</scope>
    <source>
        <strain evidence="2">CCM 8951</strain>
    </source>
</reference>
<dbReference type="InterPro" id="IPR009921">
    <property type="entry name" value="YehS-like"/>
</dbReference>
<evidence type="ECO:0000313" key="1">
    <source>
        <dbReference type="EMBL" id="MFD1465674.1"/>
    </source>
</evidence>
<name>A0ABW4DNP2_9LACO</name>
<gene>
    <name evidence="1" type="ORF">ACFQ4L_06220</name>
</gene>
<dbReference type="Proteomes" id="UP001597244">
    <property type="component" value="Unassembled WGS sequence"/>
</dbReference>
<dbReference type="PANTHER" id="PTHR37805:SF1">
    <property type="entry name" value="CYTOPLASMIC PROTEIN"/>
    <property type="match status" value="1"/>
</dbReference>
<evidence type="ECO:0000313" key="2">
    <source>
        <dbReference type="Proteomes" id="UP001597244"/>
    </source>
</evidence>
<organism evidence="1 2">
    <name type="scientific">Lapidilactobacillus mulanensis</name>
    <dbReference type="NCBI Taxonomy" id="2485999"/>
    <lineage>
        <taxon>Bacteria</taxon>
        <taxon>Bacillati</taxon>
        <taxon>Bacillota</taxon>
        <taxon>Bacilli</taxon>
        <taxon>Lactobacillales</taxon>
        <taxon>Lactobacillaceae</taxon>
        <taxon>Lapidilactobacillus</taxon>
    </lineage>
</organism>
<proteinExistence type="predicted"/>
<dbReference type="RefSeq" id="WP_125578825.1">
    <property type="nucleotide sequence ID" value="NZ_JBHTOF010000073.1"/>
</dbReference>
<sequence>MNNNDILIRLRYALDLSDQEMIKIFRLGGMEISPVELGDLLKKQPADEDWLRDAVCSAKQLETFLNGLIIFKRGKQTLKPGVTPPNPFQITNQDSVNNVMLKKVRIALSLTSEDILDVLHLAGVEASANEISAILRKEGRRNYMVCGDRYARNFLKGLTIQYRGV</sequence>
<comment type="caution">
    <text evidence="1">The sequence shown here is derived from an EMBL/GenBank/DDBJ whole genome shotgun (WGS) entry which is preliminary data.</text>
</comment>
<protein>
    <submittedName>
        <fullName evidence="1">DUF1456 family protein</fullName>
    </submittedName>
</protein>
<accession>A0ABW4DNP2</accession>
<dbReference type="PANTHER" id="PTHR37805">
    <property type="entry name" value="CYTOPLASMIC PROTEIN-RELATED"/>
    <property type="match status" value="1"/>
</dbReference>
<dbReference type="Pfam" id="PF07308">
    <property type="entry name" value="DUF1456"/>
    <property type="match status" value="2"/>
</dbReference>
<dbReference type="EMBL" id="JBHTOF010000073">
    <property type="protein sequence ID" value="MFD1465674.1"/>
    <property type="molecule type" value="Genomic_DNA"/>
</dbReference>
<keyword evidence="2" id="KW-1185">Reference proteome</keyword>